<sequence>MRQDGRTAVTFRFSWHLAVVALLLALALPAPTRAQAAEKRGQATNLPLPRYVSLKVAEGNARRGPTLSHRIDWVFKRRDMPLQITAEHGHWRRVQDRDGAGGWMHYALLSGTRTVLVEQETLQIRSQPDESSSVVAVFEQSVIARLGECNPGWCRISSGGYRGWAPKKALWGVAPDELRD</sequence>
<keyword evidence="3" id="KW-1185">Reference proteome</keyword>
<dbReference type="EMBL" id="FTPS01000001">
    <property type="protein sequence ID" value="SIT82678.1"/>
    <property type="molecule type" value="Genomic_DNA"/>
</dbReference>
<dbReference type="Gene3D" id="2.30.30.40">
    <property type="entry name" value="SH3 Domains"/>
    <property type="match status" value="2"/>
</dbReference>
<dbReference type="InterPro" id="IPR010466">
    <property type="entry name" value="DUF1058"/>
</dbReference>
<dbReference type="Proteomes" id="UP000192455">
    <property type="component" value="Unassembled WGS sequence"/>
</dbReference>
<evidence type="ECO:0000313" key="2">
    <source>
        <dbReference type="EMBL" id="SIT82678.1"/>
    </source>
</evidence>
<name>A0A1R3WW83_9RHOB</name>
<keyword evidence="1" id="KW-0732">Signal</keyword>
<feature type="signal peptide" evidence="1">
    <location>
        <begin position="1"/>
        <end position="36"/>
    </location>
</feature>
<dbReference type="Pfam" id="PF06347">
    <property type="entry name" value="SH3_4"/>
    <property type="match status" value="2"/>
</dbReference>
<evidence type="ECO:0000313" key="3">
    <source>
        <dbReference type="Proteomes" id="UP000192455"/>
    </source>
</evidence>
<proteinExistence type="predicted"/>
<gene>
    <name evidence="2" type="ORF">SAMN05421849_1755</name>
</gene>
<feature type="chain" id="PRO_5013249656" evidence="1">
    <location>
        <begin position="37"/>
        <end position="180"/>
    </location>
</feature>
<dbReference type="AlphaFoldDB" id="A0A1R3WW83"/>
<dbReference type="RefSeq" id="WP_076649499.1">
    <property type="nucleotide sequence ID" value="NZ_FTPS01000001.1"/>
</dbReference>
<accession>A0A1R3WW83</accession>
<dbReference type="STRING" id="515897.SAMN05421849_1755"/>
<reference evidence="2 3" key="1">
    <citation type="submission" date="2017-01" db="EMBL/GenBank/DDBJ databases">
        <authorList>
            <person name="Mah S.A."/>
            <person name="Swanson W.J."/>
            <person name="Moy G.W."/>
            <person name="Vacquier V.D."/>
        </authorList>
    </citation>
    <scope>NUCLEOTIDE SEQUENCE [LARGE SCALE GENOMIC DNA]</scope>
    <source>
        <strain evidence="2 3">DSM 21219</strain>
    </source>
</reference>
<protein>
    <submittedName>
        <fullName evidence="2">SH3-like domain-containing protein</fullName>
    </submittedName>
</protein>
<dbReference type="OrthoDB" id="9810773at2"/>
<organism evidence="2 3">
    <name type="scientific">Pontibaca methylaminivorans</name>
    <dbReference type="NCBI Taxonomy" id="515897"/>
    <lineage>
        <taxon>Bacteria</taxon>
        <taxon>Pseudomonadati</taxon>
        <taxon>Pseudomonadota</taxon>
        <taxon>Alphaproteobacteria</taxon>
        <taxon>Rhodobacterales</taxon>
        <taxon>Roseobacteraceae</taxon>
        <taxon>Pontibaca</taxon>
    </lineage>
</organism>
<evidence type="ECO:0000256" key="1">
    <source>
        <dbReference type="SAM" id="SignalP"/>
    </source>
</evidence>